<dbReference type="InterPro" id="IPR000674">
    <property type="entry name" value="Ald_Oxase/Xan_DH_a/b"/>
</dbReference>
<evidence type="ECO:0000313" key="2">
    <source>
        <dbReference type="EMBL" id="MBR0667647.1"/>
    </source>
</evidence>
<dbReference type="InterPro" id="IPR012368">
    <property type="entry name" value="OxRdtase_Mopterin-bd_su_IorB"/>
</dbReference>
<sequence length="756" mass="80272">MHPIRNLSRRAALLGLGAGTLLLSTGIRAGAQQPARRFGGDAMPGGVRDDPKTFISIAPDGIVTILCARSEMGQGVRTGMIMIAAEELEADWARVRVAQATGDESRFGSQDTDGSRSTRQNFTAMRRCGAAARQMLEAAAAAQWRVPVAEVAAENHAIIHRPSGRRLGFGDLAQAAAAQPVPTALRLKDPASFRYVGKGEIGLIDNTGITTGRAMYGIDTRLDGMAYAVVARPPVYGGTVASFDAADALKVPGVLKVVPIEPRPIPSVFQPLGGIGVIATNTWAAIKGREALKITWNDGPNGSYDSTAYRATMEQAARQPGQVVRNDGNVDTALPQAARRIEAEYYVPHLAQAPMEPPAATVRIANGQAEVWACTQAPEATRKNVADRLGLAADKVTVNVTLLGGGFGRKSKPDFVVEAALMSQAMDGRPVKLTWTREDDLQHSYFHTVQVSRLEAGLDAAGKPVALLHRTVAPSIASIFQPNVEHQAPFELAMGATGLALAIPNYRVENPAARAHTRIGWFRSVSNIPHAFAMQSFIAELAAAAGRDPKDYLLELIGPDRRIDPTTLGDQWNYGEDPAVYVMDTGRLRGVIEKVAAEAGWGRTLPARHGIGVAGLRSFASYTAAAVQVAVGPGGELTIPRVDIAIDCGPVVNPERVRSQLEGAVIQGISLATLGEISFKNGRAEQTNFDGYELTRMDAAPREIHAHIMPASDWSQPLGGVGEPGVPVVAPALANAIFAAIGKRVRSLPIRDQLAA</sequence>
<reference evidence="3" key="1">
    <citation type="journal article" date="2021" name="Syst. Appl. Microbiol.">
        <title>Roseomonas hellenica sp. nov., isolated from roots of wild-growing Alkanna tinctoria.</title>
        <authorList>
            <person name="Rat A."/>
            <person name="Naranjo H.D."/>
            <person name="Lebbe L."/>
            <person name="Cnockaert M."/>
            <person name="Krigas N."/>
            <person name="Grigoriadou K."/>
            <person name="Maloupa E."/>
            <person name="Willems A."/>
        </authorList>
    </citation>
    <scope>NUCLEOTIDE SEQUENCE [LARGE SCALE GENOMIC DNA]</scope>
    <source>
        <strain evidence="3">LMG 31523</strain>
    </source>
</reference>
<dbReference type="EMBL" id="JAAGBB010000038">
    <property type="protein sequence ID" value="MBR0667647.1"/>
    <property type="molecule type" value="Genomic_DNA"/>
</dbReference>
<dbReference type="InterPro" id="IPR008274">
    <property type="entry name" value="AldOxase/xan_DH_MoCoBD1"/>
</dbReference>
<dbReference type="InterPro" id="IPR046867">
    <property type="entry name" value="AldOxase/xan_DH_MoCoBD2"/>
</dbReference>
<dbReference type="Gene3D" id="3.30.365.10">
    <property type="entry name" value="Aldehyde oxidase/xanthine dehydrogenase, molybdopterin binding domain"/>
    <property type="match status" value="4"/>
</dbReference>
<dbReference type="Pfam" id="PF20256">
    <property type="entry name" value="MoCoBD_2"/>
    <property type="match status" value="2"/>
</dbReference>
<dbReference type="Pfam" id="PF02738">
    <property type="entry name" value="MoCoBD_1"/>
    <property type="match status" value="1"/>
</dbReference>
<dbReference type="Gene3D" id="3.90.1170.50">
    <property type="entry name" value="Aldehyde oxidase/xanthine dehydrogenase, a/b hammerhead"/>
    <property type="match status" value="1"/>
</dbReference>
<dbReference type="PIRSF" id="PIRSF036389">
    <property type="entry name" value="IOR_B"/>
    <property type="match status" value="1"/>
</dbReference>
<dbReference type="PANTHER" id="PTHR47495">
    <property type="entry name" value="ALDEHYDE DEHYDROGENASE"/>
    <property type="match status" value="1"/>
</dbReference>
<evidence type="ECO:0000259" key="1">
    <source>
        <dbReference type="SMART" id="SM01008"/>
    </source>
</evidence>
<organism evidence="2 3">
    <name type="scientific">Plastoroseomonas hellenica</name>
    <dbReference type="NCBI Taxonomy" id="2687306"/>
    <lineage>
        <taxon>Bacteria</taxon>
        <taxon>Pseudomonadati</taxon>
        <taxon>Pseudomonadota</taxon>
        <taxon>Alphaproteobacteria</taxon>
        <taxon>Acetobacterales</taxon>
        <taxon>Acetobacteraceae</taxon>
        <taxon>Plastoroseomonas</taxon>
    </lineage>
</organism>
<dbReference type="SUPFAM" id="SSF56003">
    <property type="entry name" value="Molybdenum cofactor-binding domain"/>
    <property type="match status" value="2"/>
</dbReference>
<keyword evidence="3" id="KW-1185">Reference proteome</keyword>
<name>A0ABS5F504_9PROT</name>
<protein>
    <submittedName>
        <fullName evidence="2">Xanthine dehydrogenase family protein molybdopterin-binding subunit</fullName>
    </submittedName>
</protein>
<dbReference type="InterPro" id="IPR037165">
    <property type="entry name" value="AldOxase/xan_DH_Mopterin-bd_sf"/>
</dbReference>
<dbReference type="InterPro" id="IPR052516">
    <property type="entry name" value="N-heterocyclic_Hydroxylase"/>
</dbReference>
<evidence type="ECO:0000313" key="3">
    <source>
        <dbReference type="Proteomes" id="UP001196870"/>
    </source>
</evidence>
<proteinExistence type="predicted"/>
<dbReference type="SMART" id="SM01008">
    <property type="entry name" value="Ald_Xan_dh_C"/>
    <property type="match status" value="1"/>
</dbReference>
<feature type="domain" description="Aldehyde oxidase/xanthine dehydrogenase a/b hammerhead" evidence="1">
    <location>
        <begin position="211"/>
        <end position="300"/>
    </location>
</feature>
<comment type="caution">
    <text evidence="2">The sequence shown here is derived from an EMBL/GenBank/DDBJ whole genome shotgun (WGS) entry which is preliminary data.</text>
</comment>
<accession>A0ABS5F504</accession>
<gene>
    <name evidence="2" type="ORF">GXW71_25050</name>
</gene>
<dbReference type="PANTHER" id="PTHR47495:SF3">
    <property type="entry name" value="BLR6219 PROTEIN"/>
    <property type="match status" value="1"/>
</dbReference>
<dbReference type="Proteomes" id="UP001196870">
    <property type="component" value="Unassembled WGS sequence"/>
</dbReference>